<dbReference type="GO" id="GO:0062054">
    <property type="term" value="F:fluoride channel activity"/>
    <property type="evidence" value="ECO:0007669"/>
    <property type="project" value="UniProtKB-UniRule"/>
</dbReference>
<keyword evidence="8 12" id="KW-0472">Membrane</keyword>
<evidence type="ECO:0000256" key="9">
    <source>
        <dbReference type="ARBA" id="ARBA00023303"/>
    </source>
</evidence>
<dbReference type="HAMAP" id="MF_00454">
    <property type="entry name" value="FluC"/>
    <property type="match status" value="1"/>
</dbReference>
<evidence type="ECO:0000256" key="8">
    <source>
        <dbReference type="ARBA" id="ARBA00023136"/>
    </source>
</evidence>
<comment type="caution">
    <text evidence="13">The sequence shown here is derived from an EMBL/GenBank/DDBJ whole genome shotgun (WGS) entry which is preliminary data.</text>
</comment>
<accession>A0A2P2EBN6</accession>
<keyword evidence="14" id="KW-1185">Reference proteome</keyword>
<proteinExistence type="inferred from homology"/>
<keyword evidence="12" id="KW-0479">Metal-binding</keyword>
<gene>
    <name evidence="12 13" type="primary">crcB</name>
    <name evidence="12" type="synonym">fluC</name>
    <name evidence="13" type="ORF">PbB2_02171</name>
</gene>
<evidence type="ECO:0000256" key="11">
    <source>
        <dbReference type="ARBA" id="ARBA00035585"/>
    </source>
</evidence>
<keyword evidence="6 12" id="KW-0915">Sodium</keyword>
<evidence type="ECO:0000256" key="12">
    <source>
        <dbReference type="HAMAP-Rule" id="MF_00454"/>
    </source>
</evidence>
<keyword evidence="2 12" id="KW-1003">Cell membrane</keyword>
<name>A0A2P2EBN6_9PROT</name>
<keyword evidence="4 12" id="KW-0812">Transmembrane</keyword>
<keyword evidence="3" id="KW-0997">Cell inner membrane</keyword>
<evidence type="ECO:0000256" key="3">
    <source>
        <dbReference type="ARBA" id="ARBA00022519"/>
    </source>
</evidence>
<sequence length="128" mass="13187">MIQAGLVFLGGGLGALGRWLFGLLAARLLGTAWPWGTLGVNVIGGFAMGLTMAILLRGGSLGVTSENWRLFLATGILGGFTTFSAFSLESARMIEAGHWGQAGLYAMASVCLSVLALFAGMALGRMSS</sequence>
<dbReference type="EMBL" id="BFBR01000006">
    <property type="protein sequence ID" value="GBF58485.1"/>
    <property type="molecule type" value="Genomic_DNA"/>
</dbReference>
<reference evidence="13 14" key="1">
    <citation type="journal article" date="2018" name="Genome Announc.">
        <title>Draft Genome Sequence of "Candidatus Phycosocius bacilliformis," an Alphaproteobacterial Ectosymbiont of the Hydrocarbon-Producing Green Alga Botryococcus braunii.</title>
        <authorList>
            <person name="Tanabe Y."/>
            <person name="Yamaguchi H."/>
            <person name="Watanabe M.M."/>
        </authorList>
    </citation>
    <scope>NUCLEOTIDE SEQUENCE [LARGE SCALE GENOMIC DNA]</scope>
    <source>
        <strain evidence="13 14">BOTRYCO-2</strain>
    </source>
</reference>
<keyword evidence="7 12" id="KW-0406">Ion transport</keyword>
<protein>
    <recommendedName>
        <fullName evidence="12">Fluoride-specific ion channel FluC</fullName>
    </recommendedName>
</protein>
<dbReference type="Pfam" id="PF02537">
    <property type="entry name" value="CRCB"/>
    <property type="match status" value="1"/>
</dbReference>
<organism evidence="13 14">
    <name type="scientific">Candidatus Phycosocius bacilliformis</name>
    <dbReference type="NCBI Taxonomy" id="1445552"/>
    <lineage>
        <taxon>Bacteria</taxon>
        <taxon>Pseudomonadati</taxon>
        <taxon>Pseudomonadota</taxon>
        <taxon>Alphaproteobacteria</taxon>
        <taxon>Caulobacterales</taxon>
        <taxon>Caulobacterales incertae sedis</taxon>
        <taxon>Candidatus Phycosocius</taxon>
    </lineage>
</organism>
<dbReference type="AlphaFoldDB" id="A0A2P2EBN6"/>
<comment type="similarity">
    <text evidence="10 12">Belongs to the fluoride channel Fluc/FEX (TC 1.A.43) family.</text>
</comment>
<dbReference type="Proteomes" id="UP000245086">
    <property type="component" value="Unassembled WGS sequence"/>
</dbReference>
<feature type="transmembrane region" description="Helical" evidence="12">
    <location>
        <begin position="68"/>
        <end position="88"/>
    </location>
</feature>
<comment type="function">
    <text evidence="12">Fluoride-specific ion channel. Important for reducing fluoride concentration in the cell, thus reducing its toxicity.</text>
</comment>
<evidence type="ECO:0000256" key="7">
    <source>
        <dbReference type="ARBA" id="ARBA00023065"/>
    </source>
</evidence>
<dbReference type="GO" id="GO:0046872">
    <property type="term" value="F:metal ion binding"/>
    <property type="evidence" value="ECO:0007669"/>
    <property type="project" value="UniProtKB-KW"/>
</dbReference>
<dbReference type="GO" id="GO:0140114">
    <property type="term" value="P:cellular detoxification of fluoride"/>
    <property type="evidence" value="ECO:0007669"/>
    <property type="project" value="UniProtKB-UniRule"/>
</dbReference>
<keyword evidence="9 12" id="KW-0407">Ion channel</keyword>
<evidence type="ECO:0000313" key="13">
    <source>
        <dbReference type="EMBL" id="GBF58485.1"/>
    </source>
</evidence>
<evidence type="ECO:0000256" key="6">
    <source>
        <dbReference type="ARBA" id="ARBA00023053"/>
    </source>
</evidence>
<evidence type="ECO:0000256" key="10">
    <source>
        <dbReference type="ARBA" id="ARBA00035120"/>
    </source>
</evidence>
<comment type="activity regulation">
    <text evidence="12">Na(+) is not transported, but it plays an essential structural role and its presence is essential for fluoride channel function.</text>
</comment>
<dbReference type="RefSeq" id="WP_108985343.1">
    <property type="nucleotide sequence ID" value="NZ_BFBR01000006.1"/>
</dbReference>
<keyword evidence="12" id="KW-0813">Transport</keyword>
<feature type="transmembrane region" description="Helical" evidence="12">
    <location>
        <begin position="35"/>
        <end position="56"/>
    </location>
</feature>
<dbReference type="NCBIfam" id="TIGR00494">
    <property type="entry name" value="crcB"/>
    <property type="match status" value="1"/>
</dbReference>
<comment type="subcellular location">
    <subcellularLocation>
        <location evidence="1 12">Cell membrane</location>
        <topology evidence="1 12">Multi-pass membrane protein</topology>
    </subcellularLocation>
</comment>
<comment type="catalytic activity">
    <reaction evidence="11">
        <text>fluoride(in) = fluoride(out)</text>
        <dbReference type="Rhea" id="RHEA:76159"/>
        <dbReference type="ChEBI" id="CHEBI:17051"/>
    </reaction>
    <physiologicalReaction direction="left-to-right" evidence="11">
        <dbReference type="Rhea" id="RHEA:76160"/>
    </physiologicalReaction>
</comment>
<dbReference type="OrthoDB" id="9806299at2"/>
<dbReference type="InterPro" id="IPR003691">
    <property type="entry name" value="FluC"/>
</dbReference>
<feature type="transmembrane region" description="Helical" evidence="12">
    <location>
        <begin position="103"/>
        <end position="123"/>
    </location>
</feature>
<feature type="binding site" evidence="12">
    <location>
        <position position="81"/>
    </location>
    <ligand>
        <name>Na(+)</name>
        <dbReference type="ChEBI" id="CHEBI:29101"/>
        <note>structural</note>
    </ligand>
</feature>
<evidence type="ECO:0000256" key="2">
    <source>
        <dbReference type="ARBA" id="ARBA00022475"/>
    </source>
</evidence>
<dbReference type="PANTHER" id="PTHR28259:SF1">
    <property type="entry name" value="FLUORIDE EXPORT PROTEIN 1-RELATED"/>
    <property type="match status" value="1"/>
</dbReference>
<evidence type="ECO:0000256" key="4">
    <source>
        <dbReference type="ARBA" id="ARBA00022692"/>
    </source>
</evidence>
<keyword evidence="5 12" id="KW-1133">Transmembrane helix</keyword>
<evidence type="ECO:0000313" key="14">
    <source>
        <dbReference type="Proteomes" id="UP000245086"/>
    </source>
</evidence>
<evidence type="ECO:0000256" key="5">
    <source>
        <dbReference type="ARBA" id="ARBA00022989"/>
    </source>
</evidence>
<feature type="binding site" evidence="12">
    <location>
        <position position="78"/>
    </location>
    <ligand>
        <name>Na(+)</name>
        <dbReference type="ChEBI" id="CHEBI:29101"/>
        <note>structural</note>
    </ligand>
</feature>
<dbReference type="GO" id="GO:0005886">
    <property type="term" value="C:plasma membrane"/>
    <property type="evidence" value="ECO:0007669"/>
    <property type="project" value="UniProtKB-SubCell"/>
</dbReference>
<dbReference type="PANTHER" id="PTHR28259">
    <property type="entry name" value="FLUORIDE EXPORT PROTEIN 1-RELATED"/>
    <property type="match status" value="1"/>
</dbReference>
<evidence type="ECO:0000256" key="1">
    <source>
        <dbReference type="ARBA" id="ARBA00004651"/>
    </source>
</evidence>